<dbReference type="EMBL" id="CP062941">
    <property type="protein sequence ID" value="QOL49297.1"/>
    <property type="molecule type" value="Genomic_DNA"/>
</dbReference>
<dbReference type="CDD" id="cd03801">
    <property type="entry name" value="GT4_PimA-like"/>
    <property type="match status" value="1"/>
</dbReference>
<gene>
    <name evidence="2" type="ORF">LPB04_20700</name>
</gene>
<sequence>MVRKRILIVSPAAARDNNGNWQTASRWARFLRGRHAVDVAGGWSADEPAPDLLIALHARRSAQALAAFKTAHPERPALLALTGTDLYRDIDSAPEARASLETADALVVLQEAGLARLAPHLQAKARVIYQSAPALRPAPAAGRHVDICMIGHLRPEKDPLTFMRAAQLVTAPRLRLLHIGGALDPALLEAARATEAACPRYRWLGPMPHAQTRQRLKRCRAMVIASAMEGGANVIIEAVTSGVPVLASDIDGNLGMLGRDYAGYFPLGDAAALARLVDRCVAEPAFDALLRRQCAVRAALFAPHAEHAALADLVDNLLLPGFPLSPQPEHS</sequence>
<evidence type="ECO:0000313" key="2">
    <source>
        <dbReference type="EMBL" id="QOL49297.1"/>
    </source>
</evidence>
<dbReference type="PANTHER" id="PTHR46660:SF2">
    <property type="entry name" value="GLYCOSYLTRANSFERASE 1 DOMAIN-CONTAINING PROTEIN 1"/>
    <property type="match status" value="1"/>
</dbReference>
<accession>A0A7L9U2Y4</accession>
<dbReference type="AlphaFoldDB" id="A0A7L9U2Y4"/>
<dbReference type="NCBIfam" id="TIGR04348">
    <property type="entry name" value="selenoneine biosynthesis selenosugar synthase SenB"/>
    <property type="match status" value="1"/>
</dbReference>
<protein>
    <submittedName>
        <fullName evidence="2">TIGR04348 family glycosyltransferase</fullName>
    </submittedName>
</protein>
<organism evidence="2 3">
    <name type="scientific">Massilia litorea</name>
    <dbReference type="NCBI Taxonomy" id="2769491"/>
    <lineage>
        <taxon>Bacteria</taxon>
        <taxon>Pseudomonadati</taxon>
        <taxon>Pseudomonadota</taxon>
        <taxon>Betaproteobacteria</taxon>
        <taxon>Burkholderiales</taxon>
        <taxon>Oxalobacteraceae</taxon>
        <taxon>Telluria group</taxon>
        <taxon>Massilia</taxon>
    </lineage>
</organism>
<keyword evidence="2" id="KW-0808">Transferase</keyword>
<reference evidence="2 3" key="1">
    <citation type="submission" date="2020-10" db="EMBL/GenBank/DDBJ databases">
        <title>Genome sequencing of Massilia sp. LPB0304.</title>
        <authorList>
            <person name="Kim J."/>
        </authorList>
    </citation>
    <scope>NUCLEOTIDE SEQUENCE [LARGE SCALE GENOMIC DNA]</scope>
    <source>
        <strain evidence="2 3">LPB0304</strain>
    </source>
</reference>
<dbReference type="Gene3D" id="3.40.50.2000">
    <property type="entry name" value="Glycogen Phosphorylase B"/>
    <property type="match status" value="1"/>
</dbReference>
<dbReference type="InterPro" id="IPR052622">
    <property type="entry name" value="Glycosyltransferase_G1"/>
</dbReference>
<dbReference type="InterPro" id="IPR001296">
    <property type="entry name" value="Glyco_trans_1"/>
</dbReference>
<keyword evidence="3" id="KW-1185">Reference proteome</keyword>
<dbReference type="PANTHER" id="PTHR46660">
    <property type="match status" value="1"/>
</dbReference>
<name>A0A7L9U2Y4_9BURK</name>
<feature type="domain" description="Glycosyl transferase family 1" evidence="1">
    <location>
        <begin position="146"/>
        <end position="284"/>
    </location>
</feature>
<evidence type="ECO:0000313" key="3">
    <source>
        <dbReference type="Proteomes" id="UP000593875"/>
    </source>
</evidence>
<proteinExistence type="predicted"/>
<dbReference type="GO" id="GO:0016757">
    <property type="term" value="F:glycosyltransferase activity"/>
    <property type="evidence" value="ECO:0007669"/>
    <property type="project" value="InterPro"/>
</dbReference>
<evidence type="ECO:0000259" key="1">
    <source>
        <dbReference type="Pfam" id="PF00534"/>
    </source>
</evidence>
<dbReference type="Proteomes" id="UP000593875">
    <property type="component" value="Chromosome"/>
</dbReference>
<dbReference type="InterPro" id="IPR027627">
    <property type="entry name" value="Glycosyltransferase_put"/>
</dbReference>
<dbReference type="SUPFAM" id="SSF53756">
    <property type="entry name" value="UDP-Glycosyltransferase/glycogen phosphorylase"/>
    <property type="match status" value="1"/>
</dbReference>
<dbReference type="RefSeq" id="WP_193686339.1">
    <property type="nucleotide sequence ID" value="NZ_CP062941.1"/>
</dbReference>
<dbReference type="Pfam" id="PF00534">
    <property type="entry name" value="Glycos_transf_1"/>
    <property type="match status" value="1"/>
</dbReference>
<dbReference type="KEGG" id="mlir:LPB04_20700"/>